<evidence type="ECO:0000259" key="1">
    <source>
        <dbReference type="PROSITE" id="PS51462"/>
    </source>
</evidence>
<evidence type="ECO:0000313" key="2">
    <source>
        <dbReference type="EMBL" id="XBQ23163.1"/>
    </source>
</evidence>
<dbReference type="Gene3D" id="1.10.10.10">
    <property type="entry name" value="Winged helix-like DNA-binding domain superfamily/Winged helix DNA-binding domain"/>
    <property type="match status" value="1"/>
</dbReference>
<gene>
    <name evidence="2" type="ORF">ABNE31_16340</name>
</gene>
<dbReference type="PANTHER" id="PTHR43736:SF4">
    <property type="entry name" value="SLR1690 PROTEIN"/>
    <property type="match status" value="1"/>
</dbReference>
<dbReference type="Pfam" id="PF21906">
    <property type="entry name" value="WHD_NrtR"/>
    <property type="match status" value="1"/>
</dbReference>
<dbReference type="InterPro" id="IPR054105">
    <property type="entry name" value="WHD_NrtR"/>
</dbReference>
<dbReference type="PROSITE" id="PS51462">
    <property type="entry name" value="NUDIX"/>
    <property type="match status" value="1"/>
</dbReference>
<sequence>MAENNLKVESPPNPQLNFYQKEDQVLLAVDCIIFGFDKKSLNILLIKRPIEPEKGKWSLIGGFLKKTEDLDQAAARVLENLTGLSDIYLEQIHTYSKIDRDPGQRTISVAYYALIDVDSHQFDGVQLDTAQWFDIKEAPSLIFDHNEMVEKAKVRLRRRALSQPIGFELLPEKFTMRQLQNLYESILDKELDKRNFINKINSLDVLIKLDEKDMSVSRKGAYLYIFDKEKYRKKVEEDGFIFKI</sequence>
<name>A0AAU7MXU9_9FLAO</name>
<dbReference type="EMBL" id="CP157804">
    <property type="protein sequence ID" value="XBQ23163.1"/>
    <property type="molecule type" value="Genomic_DNA"/>
</dbReference>
<reference evidence="2" key="1">
    <citation type="submission" date="2024-05" db="EMBL/GenBank/DDBJ databases">
        <title>Draft Genome Sequences of Flagellimonas sp. MMG031 and Marinobacter sp. MMG032 Isolated from the dinoflagellate Symbiodinium pilosum.</title>
        <authorList>
            <person name="Shikuma N.J."/>
            <person name="Farrell M.V."/>
        </authorList>
    </citation>
    <scope>NUCLEOTIDE SEQUENCE</scope>
    <source>
        <strain evidence="2">MMG031</strain>
    </source>
</reference>
<feature type="domain" description="Nudix hydrolase" evidence="1">
    <location>
        <begin position="26"/>
        <end position="156"/>
    </location>
</feature>
<dbReference type="SUPFAM" id="SSF46785">
    <property type="entry name" value="Winged helix' DNA-binding domain"/>
    <property type="match status" value="1"/>
</dbReference>
<dbReference type="InterPro" id="IPR036390">
    <property type="entry name" value="WH_DNA-bd_sf"/>
</dbReference>
<dbReference type="KEGG" id="fld:ABNE31_16340"/>
<dbReference type="InterPro" id="IPR015797">
    <property type="entry name" value="NUDIX_hydrolase-like_dom_sf"/>
</dbReference>
<protein>
    <submittedName>
        <fullName evidence="2">NUDIX domain-containing protein</fullName>
    </submittedName>
</protein>
<dbReference type="RefSeq" id="WP_293287162.1">
    <property type="nucleotide sequence ID" value="NZ_CP157804.1"/>
</dbReference>
<accession>A0AAU7MXU9</accession>
<dbReference type="InterPro" id="IPR000086">
    <property type="entry name" value="NUDIX_hydrolase_dom"/>
</dbReference>
<dbReference type="AlphaFoldDB" id="A0AAU7MXU9"/>
<dbReference type="InterPro" id="IPR036388">
    <property type="entry name" value="WH-like_DNA-bd_sf"/>
</dbReference>
<dbReference type="PANTHER" id="PTHR43736">
    <property type="entry name" value="ADP-RIBOSE PYROPHOSPHATASE"/>
    <property type="match status" value="1"/>
</dbReference>
<dbReference type="Pfam" id="PF00293">
    <property type="entry name" value="NUDIX"/>
    <property type="match status" value="1"/>
</dbReference>
<dbReference type="SUPFAM" id="SSF55811">
    <property type="entry name" value="Nudix"/>
    <property type="match status" value="1"/>
</dbReference>
<organism evidence="2">
    <name type="scientific">Flagellimonas sp. MMG031</name>
    <dbReference type="NCBI Taxonomy" id="3158549"/>
    <lineage>
        <taxon>Bacteria</taxon>
        <taxon>Pseudomonadati</taxon>
        <taxon>Bacteroidota</taxon>
        <taxon>Flavobacteriia</taxon>
        <taxon>Flavobacteriales</taxon>
        <taxon>Flavobacteriaceae</taxon>
        <taxon>Flagellimonas</taxon>
    </lineage>
</organism>
<dbReference type="Gene3D" id="3.90.79.10">
    <property type="entry name" value="Nucleoside Triphosphate Pyrophosphohydrolase"/>
    <property type="match status" value="1"/>
</dbReference>
<proteinExistence type="predicted"/>
<dbReference type="CDD" id="cd18873">
    <property type="entry name" value="NUDIX_NadM_like"/>
    <property type="match status" value="1"/>
</dbReference>